<evidence type="ECO:0000313" key="2">
    <source>
        <dbReference type="EMBL" id="VDK58452.1"/>
    </source>
</evidence>
<sequence length="130" mass="14848">MKSGRLSLTRQFIHSYARKDYTREELEFDRTLRRKAGLMNRQEGKLLYVVRDLRIHKLKNPRVWAASGNVLDGSFHEATAENHSPCSSALRSGTTYLPNHDYLSPAQPSPDQSMPSVLDINHGALDRLDR</sequence>
<evidence type="ECO:0000313" key="3">
    <source>
        <dbReference type="Proteomes" id="UP000271889"/>
    </source>
</evidence>
<dbReference type="AlphaFoldDB" id="A0A3P6R655"/>
<keyword evidence="3" id="KW-1185">Reference proteome</keyword>
<accession>A0A3P6R655</accession>
<evidence type="ECO:0000256" key="1">
    <source>
        <dbReference type="SAM" id="MobiDB-lite"/>
    </source>
</evidence>
<feature type="region of interest" description="Disordered" evidence="1">
    <location>
        <begin position="98"/>
        <end position="118"/>
    </location>
</feature>
<dbReference type="OrthoDB" id="5871007at2759"/>
<protein>
    <submittedName>
        <fullName evidence="2">Uncharacterized protein</fullName>
    </submittedName>
</protein>
<name>A0A3P6R655_CYLGO</name>
<dbReference type="EMBL" id="UYRV01011852">
    <property type="protein sequence ID" value="VDK58452.1"/>
    <property type="molecule type" value="Genomic_DNA"/>
</dbReference>
<gene>
    <name evidence="2" type="ORF">CGOC_LOCUS4326</name>
</gene>
<organism evidence="2 3">
    <name type="scientific">Cylicostephanus goldi</name>
    <name type="common">Nematode worm</name>
    <dbReference type="NCBI Taxonomy" id="71465"/>
    <lineage>
        <taxon>Eukaryota</taxon>
        <taxon>Metazoa</taxon>
        <taxon>Ecdysozoa</taxon>
        <taxon>Nematoda</taxon>
        <taxon>Chromadorea</taxon>
        <taxon>Rhabditida</taxon>
        <taxon>Rhabditina</taxon>
        <taxon>Rhabditomorpha</taxon>
        <taxon>Strongyloidea</taxon>
        <taxon>Strongylidae</taxon>
        <taxon>Cylicostephanus</taxon>
    </lineage>
</organism>
<reference evidence="2 3" key="1">
    <citation type="submission" date="2018-11" db="EMBL/GenBank/DDBJ databases">
        <authorList>
            <consortium name="Pathogen Informatics"/>
        </authorList>
    </citation>
    <scope>NUCLEOTIDE SEQUENCE [LARGE SCALE GENOMIC DNA]</scope>
</reference>
<dbReference type="Proteomes" id="UP000271889">
    <property type="component" value="Unassembled WGS sequence"/>
</dbReference>
<proteinExistence type="predicted"/>